<proteinExistence type="inferred from homology"/>
<evidence type="ECO:0000256" key="1">
    <source>
        <dbReference type="ARBA" id="ARBA00001096"/>
    </source>
</evidence>
<evidence type="ECO:0000313" key="9">
    <source>
        <dbReference type="Proteomes" id="UP000664521"/>
    </source>
</evidence>
<feature type="active site" evidence="6">
    <location>
        <position position="289"/>
    </location>
</feature>
<sequence length="315" mass="34297">MERSKKPAAIPVSPLLPTPQVLMSEDNSRVTANLPTGERVEVLLYGATVISWKSANGKENLFLSSKAHLDGSKPVRGGIPLVFPVFGPPNKNHATGQLPQHGFARNSRWEYLGKTSSESSTLPNSSGDSSVKLDFGLSKSMIDKTNWPYEFALTYSVTLSPKDLETTLVVRNTGTSNYDFQTLFHTYLQIDDISQITVSGLEKASFKDKVQGGDAEAAGEPISIGSEVDRVYNAPSEQAITITENGEARFEITRDMLSDVVVWNPWIEKAKGMADFGPEDGYKSMICVEAGSVSTWNNLEAGDAWEGGQRIKALS</sequence>
<dbReference type="SUPFAM" id="SSF74650">
    <property type="entry name" value="Galactose mutarotase-like"/>
    <property type="match status" value="1"/>
</dbReference>
<feature type="binding site" evidence="7">
    <location>
        <position position="105"/>
    </location>
    <ligand>
        <name>substrate</name>
    </ligand>
</feature>
<accession>A0A8H3EKQ5</accession>
<dbReference type="PANTHER" id="PTHR11122">
    <property type="entry name" value="APOSPORY-ASSOCIATED PROTEIN C-RELATED"/>
    <property type="match status" value="1"/>
</dbReference>
<dbReference type="InterPro" id="IPR014718">
    <property type="entry name" value="GH-type_carb-bd"/>
</dbReference>
<gene>
    <name evidence="8" type="ORF">HETSPECPRED_006131</name>
</gene>
<comment type="caution">
    <text evidence="8">The sequence shown here is derived from an EMBL/GenBank/DDBJ whole genome shotgun (WGS) entry which is preliminary data.</text>
</comment>
<dbReference type="PANTHER" id="PTHR11122:SF13">
    <property type="entry name" value="GLUCOSE-6-PHOSPHATE 1-EPIMERASE"/>
    <property type="match status" value="1"/>
</dbReference>
<protein>
    <recommendedName>
        <fullName evidence="3 5">Glucose-6-phosphate 1-epimerase</fullName>
        <ecNumber evidence="3 5">5.1.3.15</ecNumber>
    </recommendedName>
</protein>
<dbReference type="CDD" id="cd09020">
    <property type="entry name" value="D-hex-6-P-epi_like"/>
    <property type="match status" value="1"/>
</dbReference>
<evidence type="ECO:0000313" key="8">
    <source>
        <dbReference type="EMBL" id="CAF9906283.1"/>
    </source>
</evidence>
<dbReference type="GO" id="GO:0005737">
    <property type="term" value="C:cytoplasm"/>
    <property type="evidence" value="ECO:0007669"/>
    <property type="project" value="TreeGrafter"/>
</dbReference>
<dbReference type="GO" id="GO:0047938">
    <property type="term" value="F:glucose-6-phosphate 1-epimerase activity"/>
    <property type="evidence" value="ECO:0007669"/>
    <property type="project" value="UniProtKB-UniRule"/>
</dbReference>
<comment type="similarity">
    <text evidence="2 5">Belongs to the glucose-6-phosphate 1-epimerase family.</text>
</comment>
<feature type="binding site" evidence="7">
    <location>
        <position position="76"/>
    </location>
    <ligand>
        <name>substrate</name>
    </ligand>
</feature>
<feature type="active site" evidence="6">
    <location>
        <position position="185"/>
    </location>
</feature>
<name>A0A8H3EKQ5_9LECA</name>
<dbReference type="Proteomes" id="UP000664521">
    <property type="component" value="Unassembled WGS sequence"/>
</dbReference>
<evidence type="ECO:0000256" key="4">
    <source>
        <dbReference type="ARBA" id="ARBA00023235"/>
    </source>
</evidence>
<feature type="binding site" evidence="7">
    <location>
        <position position="100"/>
    </location>
    <ligand>
        <name>substrate</name>
    </ligand>
</feature>
<evidence type="ECO:0000256" key="3">
    <source>
        <dbReference type="ARBA" id="ARBA00012083"/>
    </source>
</evidence>
<evidence type="ECO:0000256" key="6">
    <source>
        <dbReference type="PIRSR" id="PIRSR016020-1"/>
    </source>
</evidence>
<organism evidence="8 9">
    <name type="scientific">Heterodermia speciosa</name>
    <dbReference type="NCBI Taxonomy" id="116794"/>
    <lineage>
        <taxon>Eukaryota</taxon>
        <taxon>Fungi</taxon>
        <taxon>Dikarya</taxon>
        <taxon>Ascomycota</taxon>
        <taxon>Pezizomycotina</taxon>
        <taxon>Lecanoromycetes</taxon>
        <taxon>OSLEUM clade</taxon>
        <taxon>Lecanoromycetidae</taxon>
        <taxon>Caliciales</taxon>
        <taxon>Physciaceae</taxon>
        <taxon>Heterodermia</taxon>
    </lineage>
</organism>
<dbReference type="EC" id="5.1.3.15" evidence="3 5"/>
<dbReference type="Gene3D" id="2.70.98.10">
    <property type="match status" value="1"/>
</dbReference>
<dbReference type="AlphaFoldDB" id="A0A8H3EKQ5"/>
<dbReference type="EMBL" id="CAJPDS010000004">
    <property type="protein sequence ID" value="CAF9906283.1"/>
    <property type="molecule type" value="Genomic_DNA"/>
</dbReference>
<keyword evidence="4 5" id="KW-0413">Isomerase</keyword>
<dbReference type="InterPro" id="IPR011013">
    <property type="entry name" value="Gal_mutarotase_sf_dom"/>
</dbReference>
<dbReference type="Pfam" id="PF01263">
    <property type="entry name" value="Aldose_epim"/>
    <property type="match status" value="1"/>
</dbReference>
<evidence type="ECO:0000256" key="7">
    <source>
        <dbReference type="PIRSR" id="PIRSR016020-2"/>
    </source>
</evidence>
<dbReference type="PIRSF" id="PIRSF016020">
    <property type="entry name" value="PHexose_mutarotase"/>
    <property type="match status" value="1"/>
</dbReference>
<comment type="function">
    <text evidence="5">Catalyzes the interconversion between the alpha and beta anomers from at least three hexose 6-phosphate sugars (Glc6P, Gal6P, and Man6P).</text>
</comment>
<evidence type="ECO:0000256" key="5">
    <source>
        <dbReference type="PIRNR" id="PIRNR016020"/>
    </source>
</evidence>
<reference evidence="8" key="1">
    <citation type="submission" date="2021-03" db="EMBL/GenBank/DDBJ databases">
        <authorList>
            <person name="Tagirdzhanova G."/>
        </authorList>
    </citation>
    <scope>NUCLEOTIDE SEQUENCE</scope>
</reference>
<keyword evidence="9" id="KW-1185">Reference proteome</keyword>
<dbReference type="GO" id="GO:0005975">
    <property type="term" value="P:carbohydrate metabolic process"/>
    <property type="evidence" value="ECO:0007669"/>
    <property type="project" value="InterPro"/>
</dbReference>
<dbReference type="InterPro" id="IPR025532">
    <property type="entry name" value="G6P_1-epimerase"/>
</dbReference>
<dbReference type="OrthoDB" id="1659429at2759"/>
<comment type="catalytic activity">
    <reaction evidence="1">
        <text>alpha-D-glucose 6-phosphate = beta-D-glucose 6-phosphate</text>
        <dbReference type="Rhea" id="RHEA:16249"/>
        <dbReference type="ChEBI" id="CHEBI:58225"/>
        <dbReference type="ChEBI" id="CHEBI:58247"/>
        <dbReference type="EC" id="5.1.3.15"/>
    </reaction>
</comment>
<evidence type="ECO:0000256" key="2">
    <source>
        <dbReference type="ARBA" id="ARBA00005866"/>
    </source>
</evidence>
<dbReference type="GO" id="GO:0030246">
    <property type="term" value="F:carbohydrate binding"/>
    <property type="evidence" value="ECO:0007669"/>
    <property type="project" value="UniProtKB-UniRule"/>
</dbReference>
<dbReference type="InterPro" id="IPR008183">
    <property type="entry name" value="Aldose_1/G6P_1-epimerase"/>
</dbReference>